<reference evidence="3 4" key="1">
    <citation type="submission" date="2020-05" db="EMBL/GenBank/DDBJ databases">
        <title>Nakamurella sp. DB0629 isolated from air conditioner.</title>
        <authorList>
            <person name="Kim D.H."/>
            <person name="Kim D.-U."/>
        </authorList>
    </citation>
    <scope>NUCLEOTIDE SEQUENCE [LARGE SCALE GENOMIC DNA]</scope>
    <source>
        <strain evidence="3 4">DB0629</strain>
    </source>
</reference>
<keyword evidence="4" id="KW-1185">Reference proteome</keyword>
<dbReference type="Pfam" id="PF12684">
    <property type="entry name" value="DUF3799"/>
    <property type="match status" value="1"/>
</dbReference>
<dbReference type="InterPro" id="IPR024432">
    <property type="entry name" value="Put_RecE_PDDEXK-like_dom"/>
</dbReference>
<evidence type="ECO:0000259" key="2">
    <source>
        <dbReference type="Pfam" id="PF12684"/>
    </source>
</evidence>
<dbReference type="Proteomes" id="UP000562984">
    <property type="component" value="Unassembled WGS sequence"/>
</dbReference>
<organism evidence="3 4">
    <name type="scientific">Nakamurella aerolata</name>
    <dbReference type="NCBI Taxonomy" id="1656892"/>
    <lineage>
        <taxon>Bacteria</taxon>
        <taxon>Bacillati</taxon>
        <taxon>Actinomycetota</taxon>
        <taxon>Actinomycetes</taxon>
        <taxon>Nakamurellales</taxon>
        <taxon>Nakamurellaceae</taxon>
        <taxon>Nakamurella</taxon>
    </lineage>
</organism>
<sequence>MTATVKSGMPEPEYHAHPALSQSLAKLLLPPSVPAKFLWARENPAPPKKEFDFGHAAHALVLGEGMGVEILQVTAKDGSRTDAENRRAKSTQEHEAAAREAGNIPLLRSEAGRVEAMADAIKRHPVASVLLSSGAAEQSVFWTDERGVDRRARFDHVPDLAVPAVTDYKTTTDASPGAFAKSVAGYRYHFQAAWYVEAAAAAELGHVEFALIAQEKEPPYLVGVYQPSVRAIERGRDLVARALDIYQQCTETGVWPGYSPDIEPLDLPEWAYREDIA</sequence>
<proteinExistence type="predicted"/>
<evidence type="ECO:0000256" key="1">
    <source>
        <dbReference type="SAM" id="MobiDB-lite"/>
    </source>
</evidence>
<dbReference type="InterPro" id="IPR011604">
    <property type="entry name" value="PDDEXK-like_dom_sf"/>
</dbReference>
<dbReference type="AlphaFoldDB" id="A0A849A8M1"/>
<protein>
    <recommendedName>
        <fullName evidence="2">Putative exodeoxyribonuclease 8 PDDEXK-like domain-containing protein</fullName>
    </recommendedName>
</protein>
<dbReference type="Gene3D" id="3.90.320.10">
    <property type="match status" value="1"/>
</dbReference>
<feature type="region of interest" description="Disordered" evidence="1">
    <location>
        <begin position="77"/>
        <end position="99"/>
    </location>
</feature>
<dbReference type="EMBL" id="JABEND010000009">
    <property type="protein sequence ID" value="NNG36909.1"/>
    <property type="molecule type" value="Genomic_DNA"/>
</dbReference>
<accession>A0A849A8M1</accession>
<evidence type="ECO:0000313" key="4">
    <source>
        <dbReference type="Proteomes" id="UP000562984"/>
    </source>
</evidence>
<feature type="domain" description="Putative exodeoxyribonuclease 8 PDDEXK-like" evidence="2">
    <location>
        <begin position="47"/>
        <end position="263"/>
    </location>
</feature>
<name>A0A849A8M1_9ACTN</name>
<gene>
    <name evidence="3" type="ORF">HKD39_14550</name>
</gene>
<evidence type="ECO:0000313" key="3">
    <source>
        <dbReference type="EMBL" id="NNG36909.1"/>
    </source>
</evidence>
<dbReference type="RefSeq" id="WP_171200615.1">
    <property type="nucleotide sequence ID" value="NZ_JABEND010000009.1"/>
</dbReference>
<comment type="caution">
    <text evidence="3">The sequence shown here is derived from an EMBL/GenBank/DDBJ whole genome shotgun (WGS) entry which is preliminary data.</text>
</comment>
<feature type="compositionally biased region" description="Basic and acidic residues" evidence="1">
    <location>
        <begin position="77"/>
        <end position="98"/>
    </location>
</feature>